<dbReference type="AlphaFoldDB" id="A0AAW9A8J0"/>
<comment type="caution">
    <text evidence="1">The sequence shown here is derived from an EMBL/GenBank/DDBJ whole genome shotgun (WGS) entry which is preliminary data.</text>
</comment>
<reference evidence="1 2" key="1">
    <citation type="submission" date="2023-06" db="EMBL/GenBank/DDBJ databases">
        <title>Sporosarcina sp. nov., isolated from Korean traditional fermented seafood 'Jeotgal'.</title>
        <authorList>
            <person name="Yang A.I."/>
            <person name="Shin N.-R."/>
        </authorList>
    </citation>
    <scope>NUCLEOTIDE SEQUENCE [LARGE SCALE GENOMIC DNA]</scope>
    <source>
        <strain evidence="1 2">KCTC43456</strain>
    </source>
</reference>
<organism evidence="1 2">
    <name type="scientific">Sporosarcina thermotolerans</name>
    <dbReference type="NCBI Taxonomy" id="633404"/>
    <lineage>
        <taxon>Bacteria</taxon>
        <taxon>Bacillati</taxon>
        <taxon>Bacillota</taxon>
        <taxon>Bacilli</taxon>
        <taxon>Bacillales</taxon>
        <taxon>Caryophanaceae</taxon>
        <taxon>Sporosarcina</taxon>
    </lineage>
</organism>
<protein>
    <submittedName>
        <fullName evidence="1">Uncharacterized protein</fullName>
    </submittedName>
</protein>
<proteinExistence type="predicted"/>
<gene>
    <name evidence="1" type="ORF">QTL97_00825</name>
</gene>
<evidence type="ECO:0000313" key="2">
    <source>
        <dbReference type="Proteomes" id="UP001271648"/>
    </source>
</evidence>
<dbReference type="RefSeq" id="WP_283731897.1">
    <property type="nucleotide sequence ID" value="NZ_CP125968.1"/>
</dbReference>
<keyword evidence="2" id="KW-1185">Reference proteome</keyword>
<sequence length="73" mass="8119">MGSVVSDVMGVSALDMLRTIAAGVENLEKVSGVHSPNNEKKRAELELVLRGYINQHKRLMIKTILTHIDFQTD</sequence>
<accession>A0AAW9A8J0</accession>
<dbReference type="Proteomes" id="UP001271648">
    <property type="component" value="Unassembled WGS sequence"/>
</dbReference>
<dbReference type="EMBL" id="JAUBDJ010000001">
    <property type="protein sequence ID" value="MDW0115481.1"/>
    <property type="molecule type" value="Genomic_DNA"/>
</dbReference>
<evidence type="ECO:0000313" key="1">
    <source>
        <dbReference type="EMBL" id="MDW0115481.1"/>
    </source>
</evidence>
<name>A0AAW9A8J0_9BACL</name>